<dbReference type="Pfam" id="PF17389">
    <property type="entry name" value="Bac_rhamnosid6H"/>
    <property type="match status" value="1"/>
</dbReference>
<evidence type="ECO:0000256" key="1">
    <source>
        <dbReference type="SAM" id="SignalP"/>
    </source>
</evidence>
<dbReference type="EMBL" id="FUWG01000011">
    <property type="protein sequence ID" value="SJZ52754.1"/>
    <property type="molecule type" value="Genomic_DNA"/>
</dbReference>
<dbReference type="STRING" id="261392.SAMN02745149_01552"/>
<dbReference type="AlphaFoldDB" id="A0A1T4LE39"/>
<evidence type="ECO:0000259" key="2">
    <source>
        <dbReference type="PROSITE" id="PS51175"/>
    </source>
</evidence>
<dbReference type="InterPro" id="IPR035396">
    <property type="entry name" value="Bac_rhamnosid6H"/>
</dbReference>
<gene>
    <name evidence="3" type="ORF">SAMN02745149_01552</name>
</gene>
<dbReference type="InterPro" id="IPR008928">
    <property type="entry name" value="6-hairpin_glycosidase_sf"/>
</dbReference>
<evidence type="ECO:0000313" key="3">
    <source>
        <dbReference type="EMBL" id="SJZ52754.1"/>
    </source>
</evidence>
<keyword evidence="1" id="KW-0732">Signal</keyword>
<keyword evidence="4" id="KW-1185">Reference proteome</keyword>
<feature type="chain" id="PRO_5013273054" description="CBM6 domain-containing protein" evidence="1">
    <location>
        <begin position="22"/>
        <end position="770"/>
    </location>
</feature>
<name>A0A1T4LE39_TREPO</name>
<dbReference type="Gene3D" id="2.60.120.260">
    <property type="entry name" value="Galactose-binding domain-like"/>
    <property type="match status" value="1"/>
</dbReference>
<accession>A0A1T4LE39</accession>
<evidence type="ECO:0000313" key="4">
    <source>
        <dbReference type="Proteomes" id="UP000190423"/>
    </source>
</evidence>
<dbReference type="GO" id="GO:0005975">
    <property type="term" value="P:carbohydrate metabolic process"/>
    <property type="evidence" value="ECO:0007669"/>
    <property type="project" value="InterPro"/>
</dbReference>
<proteinExistence type="predicted"/>
<protein>
    <recommendedName>
        <fullName evidence="2">CBM6 domain-containing protein</fullName>
    </recommendedName>
</protein>
<dbReference type="SUPFAM" id="SSF48208">
    <property type="entry name" value="Six-hairpin glycosidases"/>
    <property type="match status" value="1"/>
</dbReference>
<dbReference type="OrthoDB" id="9763537at2"/>
<dbReference type="SUPFAM" id="SSF49785">
    <property type="entry name" value="Galactose-binding domain-like"/>
    <property type="match status" value="1"/>
</dbReference>
<dbReference type="GeneID" id="78316840"/>
<dbReference type="PANTHER" id="PTHR34987:SF6">
    <property type="entry name" value="ALPHA-L-RHAMNOSIDASE SIX-HAIRPIN GLYCOSIDASE DOMAIN-CONTAINING PROTEIN"/>
    <property type="match status" value="1"/>
</dbReference>
<dbReference type="InterPro" id="IPR012341">
    <property type="entry name" value="6hp_glycosidase-like_sf"/>
</dbReference>
<organism evidence="3 4">
    <name type="scientific">Treponema porcinum</name>
    <dbReference type="NCBI Taxonomy" id="261392"/>
    <lineage>
        <taxon>Bacteria</taxon>
        <taxon>Pseudomonadati</taxon>
        <taxon>Spirochaetota</taxon>
        <taxon>Spirochaetia</taxon>
        <taxon>Spirochaetales</taxon>
        <taxon>Treponemataceae</taxon>
        <taxon>Treponema</taxon>
    </lineage>
</organism>
<dbReference type="PROSITE" id="PS51175">
    <property type="entry name" value="CBM6"/>
    <property type="match status" value="1"/>
</dbReference>
<reference evidence="3 4" key="1">
    <citation type="submission" date="2017-02" db="EMBL/GenBank/DDBJ databases">
        <authorList>
            <person name="Peterson S.W."/>
        </authorList>
    </citation>
    <scope>NUCLEOTIDE SEQUENCE [LARGE SCALE GENOMIC DNA]</scope>
    <source>
        <strain evidence="3 4">ATCC BAA-908</strain>
    </source>
</reference>
<dbReference type="PANTHER" id="PTHR34987">
    <property type="entry name" value="C, PUTATIVE (AFU_ORTHOLOGUE AFUA_3G02880)-RELATED"/>
    <property type="match status" value="1"/>
</dbReference>
<dbReference type="InterPro" id="IPR008979">
    <property type="entry name" value="Galactose-bd-like_sf"/>
</dbReference>
<dbReference type="InterPro" id="IPR005084">
    <property type="entry name" value="CBM6"/>
</dbReference>
<dbReference type="Proteomes" id="UP000190423">
    <property type="component" value="Unassembled WGS sequence"/>
</dbReference>
<dbReference type="Gene3D" id="1.50.10.10">
    <property type="match status" value="1"/>
</dbReference>
<dbReference type="RefSeq" id="WP_078933460.1">
    <property type="nucleotide sequence ID" value="NZ_FUWG01000011.1"/>
</dbReference>
<sequence>MKKAFCVIVCAFALGSLPSFSYVYTSEAFVISGSSVRSLIDENCASVSGGVLKTVYDGREYTRNVKKRSQVHTGDELVDYFTEMALEETELNINKNGVFAAGANWPTAWTRDMSYAVSLSLSFLFPETVEKSLESRVENGIILQDTGSGGSYPVSTDRIVWGSAAYEYALVKQDDVYFQKVYDVITSTISYDFNVNYDSRLQLFRGETSFLDWREQTYPRWMDSIYIAESCALGTNVLYYSAMKNAASIAERFNRDEEAHLWNSRAESLRNAIISHFWISEKKYFGAYLISNIDTVLYQGYETLGESLAVLYDVADNGDFLSIINAVKPGKWGMSVVAPQLSAVPPYHNDAVWPFVQGFRGLAAKKAGDAAVCENEFAAMLYCAAMFRSFKENYVASKCTEDTQTNSDRQLWSDAAFLAYIYRILCGIEPRSDGIAVSPLVFDSFTDGITAKGVSIGNTVLNLHISGNGGTVVSFMVNGKTVPNDYVIPYNSGTVSVEIYVEKSQLYKNSYAAAKEKTFAFNADDVQPAVPLASVSMEKNKAFISWKQKNADGFTVMKDGAVFAKTTDRSITVRGGKNAAVYSVTAVSSDSVPVLPGTFVRVESAANTVLLEAENADVSGGFIAQEDSLDPVKAAVSYDLEKVVSNYGKYVKEWGAEEGDFITFTFNAKKDGLYAIDFRFKNGHGPVNTGEKCAVRAVLADGELVRRIAFPQQGGWASWAFSAPVTVRLSKGTHTITLASDSFCYTQHHKLNDIYVDLVRVSRIEPIESR</sequence>
<feature type="domain" description="CBM6" evidence="2">
    <location>
        <begin position="609"/>
        <end position="762"/>
    </location>
</feature>
<feature type="signal peptide" evidence="1">
    <location>
        <begin position="1"/>
        <end position="21"/>
    </location>
</feature>
<dbReference type="GO" id="GO:0030246">
    <property type="term" value="F:carbohydrate binding"/>
    <property type="evidence" value="ECO:0007669"/>
    <property type="project" value="InterPro"/>
</dbReference>